<name>A0A545TZI6_9GAMM</name>
<evidence type="ECO:0000256" key="1">
    <source>
        <dbReference type="SAM" id="SignalP"/>
    </source>
</evidence>
<comment type="caution">
    <text evidence="2">The sequence shown here is derived from an EMBL/GenBank/DDBJ whole genome shotgun (WGS) entry which is preliminary data.</text>
</comment>
<keyword evidence="1" id="KW-0732">Signal</keyword>
<reference evidence="2 3" key="1">
    <citation type="submission" date="2019-06" db="EMBL/GenBank/DDBJ databases">
        <title>Whole genome sequence for Cellvibrionaceae sp. R142.</title>
        <authorList>
            <person name="Wang G."/>
        </authorList>
    </citation>
    <scope>NUCLEOTIDE SEQUENCE [LARGE SCALE GENOMIC DNA]</scope>
    <source>
        <strain evidence="2 3">R142</strain>
    </source>
</reference>
<protein>
    <recommendedName>
        <fullName evidence="4">Nuclear transport factor 2 family protein</fullName>
    </recommendedName>
</protein>
<keyword evidence="3" id="KW-1185">Reference proteome</keyword>
<dbReference type="Proteomes" id="UP000319732">
    <property type="component" value="Unassembled WGS sequence"/>
</dbReference>
<organism evidence="2 3">
    <name type="scientific">Exilibacterium tricleocarpae</name>
    <dbReference type="NCBI Taxonomy" id="2591008"/>
    <lineage>
        <taxon>Bacteria</taxon>
        <taxon>Pseudomonadati</taxon>
        <taxon>Pseudomonadota</taxon>
        <taxon>Gammaproteobacteria</taxon>
        <taxon>Cellvibrionales</taxon>
        <taxon>Cellvibrionaceae</taxon>
        <taxon>Exilibacterium</taxon>
    </lineage>
</organism>
<dbReference type="AlphaFoldDB" id="A0A545TZI6"/>
<dbReference type="Gene3D" id="3.10.450.50">
    <property type="match status" value="1"/>
</dbReference>
<feature type="chain" id="PRO_5022186528" description="Nuclear transport factor 2 family protein" evidence="1">
    <location>
        <begin position="23"/>
        <end position="157"/>
    </location>
</feature>
<evidence type="ECO:0008006" key="4">
    <source>
        <dbReference type="Google" id="ProtNLM"/>
    </source>
</evidence>
<dbReference type="RefSeq" id="WP_142903642.1">
    <property type="nucleotide sequence ID" value="NZ_ML660090.1"/>
</dbReference>
<accession>A0A545TZI6</accession>
<gene>
    <name evidence="2" type="ORF">FKG94_07815</name>
</gene>
<sequence>MRNILRALVIFSICQFGATAFAADDPDNALVRMFSWWNGAIQEPNGFTEAAFRRHFTEQAAIIINGKERVRGIKPMVEHFKRIQASVEAVKIVLPFEEGFASGNRIFTYHLIRSRNNGVSSVSHVMGYAVVEQGRIALVDFLSYDEPAADKAGETKR</sequence>
<evidence type="ECO:0000313" key="3">
    <source>
        <dbReference type="Proteomes" id="UP000319732"/>
    </source>
</evidence>
<evidence type="ECO:0000313" key="2">
    <source>
        <dbReference type="EMBL" id="TQV82626.1"/>
    </source>
</evidence>
<dbReference type="SUPFAM" id="SSF54427">
    <property type="entry name" value="NTF2-like"/>
    <property type="match status" value="1"/>
</dbReference>
<feature type="signal peptide" evidence="1">
    <location>
        <begin position="1"/>
        <end position="22"/>
    </location>
</feature>
<proteinExistence type="predicted"/>
<dbReference type="InterPro" id="IPR032710">
    <property type="entry name" value="NTF2-like_dom_sf"/>
</dbReference>
<dbReference type="EMBL" id="VHSG01000007">
    <property type="protein sequence ID" value="TQV82626.1"/>
    <property type="molecule type" value="Genomic_DNA"/>
</dbReference>